<organism evidence="2 3">
    <name type="scientific">Campylobacter rectus</name>
    <name type="common">Wolinella recta</name>
    <dbReference type="NCBI Taxonomy" id="203"/>
    <lineage>
        <taxon>Bacteria</taxon>
        <taxon>Pseudomonadati</taxon>
        <taxon>Campylobacterota</taxon>
        <taxon>Epsilonproteobacteria</taxon>
        <taxon>Campylobacterales</taxon>
        <taxon>Campylobacteraceae</taxon>
        <taxon>Campylobacter</taxon>
    </lineage>
</organism>
<proteinExistence type="predicted"/>
<dbReference type="EMBL" id="CP012543">
    <property type="protein sequence ID" value="QCD47968.1"/>
    <property type="molecule type" value="Genomic_DNA"/>
</dbReference>
<reference evidence="2 3" key="1">
    <citation type="submission" date="2016-07" db="EMBL/GenBank/DDBJ databases">
        <title>Comparative genomics of the Campylobacter concisus group.</title>
        <authorList>
            <person name="Miller W.G."/>
            <person name="Yee E."/>
            <person name="Chapman M.H."/>
            <person name="Huynh S."/>
            <person name="Bono J.L."/>
            <person name="On S.L.W."/>
            <person name="StLeger J."/>
            <person name="Foster G."/>
            <person name="Parker C.T."/>
        </authorList>
    </citation>
    <scope>NUCLEOTIDE SEQUENCE [LARGE SCALE GENOMIC DNA]</scope>
    <source>
        <strain evidence="2 3">ATCC 33238</strain>
    </source>
</reference>
<feature type="signal peptide" evidence="1">
    <location>
        <begin position="1"/>
        <end position="20"/>
    </location>
</feature>
<dbReference type="Gene3D" id="1.25.40.10">
    <property type="entry name" value="Tetratricopeptide repeat domain"/>
    <property type="match status" value="1"/>
</dbReference>
<dbReference type="AlphaFoldDB" id="A0A6G5QQF7"/>
<keyword evidence="1" id="KW-0732">Signal</keyword>
<name>A0A6G5QQF7_CAMRE</name>
<protein>
    <recommendedName>
        <fullName evidence="4">Beta-lactamase</fullName>
    </recommendedName>
</protein>
<gene>
    <name evidence="2" type="ORF">CRECT_2386</name>
</gene>
<evidence type="ECO:0000313" key="3">
    <source>
        <dbReference type="Proteomes" id="UP000502377"/>
    </source>
</evidence>
<dbReference type="InterPro" id="IPR011990">
    <property type="entry name" value="TPR-like_helical_dom_sf"/>
</dbReference>
<feature type="chain" id="PRO_5026038651" description="Beta-lactamase" evidence="1">
    <location>
        <begin position="21"/>
        <end position="165"/>
    </location>
</feature>
<dbReference type="Proteomes" id="UP000502377">
    <property type="component" value="Chromosome"/>
</dbReference>
<sequence>MKKTVLAMIVAGLCSLNLSAGELEDNIKKFERDDIFKFCSGNSSQKNKDMCYETLDFFAKKYSKECDDNIAQSCFGMGEIIIMANEDIDSNFDINIKFDEEYFKYFEKSCELNYWQGCLFLGLRYSNLAHDAKDKKIRSEFNKKSKYFFGKACKLEGDGLSCSRK</sequence>
<dbReference type="RefSeq" id="WP_004320914.1">
    <property type="nucleotide sequence ID" value="NZ_CP012543.1"/>
</dbReference>
<dbReference type="KEGG" id="crx:CRECT_2386"/>
<evidence type="ECO:0000256" key="1">
    <source>
        <dbReference type="SAM" id="SignalP"/>
    </source>
</evidence>
<accession>A0A6G5QQF7</accession>
<evidence type="ECO:0000313" key="2">
    <source>
        <dbReference type="EMBL" id="QCD47968.1"/>
    </source>
</evidence>
<evidence type="ECO:0008006" key="4">
    <source>
        <dbReference type="Google" id="ProtNLM"/>
    </source>
</evidence>